<gene>
    <name evidence="2" type="ORF">EZS28_049098</name>
</gene>
<sequence length="74" mass="8358">MSGESGDISDQSLRMSATARGLAASAEIRAAAEQQILKLQTELDIVHRQKNEIETKYREETRILEAQIKDEQEK</sequence>
<evidence type="ECO:0000256" key="1">
    <source>
        <dbReference type="SAM" id="Coils"/>
    </source>
</evidence>
<reference evidence="2 3" key="1">
    <citation type="submission" date="2019-03" db="EMBL/GenBank/DDBJ databases">
        <title>Single cell metagenomics reveals metabolic interactions within the superorganism composed of flagellate Streblomastix strix and complex community of Bacteroidetes bacteria on its surface.</title>
        <authorList>
            <person name="Treitli S.C."/>
            <person name="Kolisko M."/>
            <person name="Husnik F."/>
            <person name="Keeling P."/>
            <person name="Hampl V."/>
        </authorList>
    </citation>
    <scope>NUCLEOTIDE SEQUENCE [LARGE SCALE GENOMIC DNA]</scope>
    <source>
        <strain evidence="2">ST1C</strain>
    </source>
</reference>
<evidence type="ECO:0000313" key="2">
    <source>
        <dbReference type="EMBL" id="KAA6355374.1"/>
    </source>
</evidence>
<dbReference type="Proteomes" id="UP000324800">
    <property type="component" value="Unassembled WGS sequence"/>
</dbReference>
<accession>A0A5J4TAH5</accession>
<proteinExistence type="predicted"/>
<feature type="coiled-coil region" evidence="1">
    <location>
        <begin position="29"/>
        <end position="74"/>
    </location>
</feature>
<protein>
    <submittedName>
        <fullName evidence="2">Uncharacterized protein</fullName>
    </submittedName>
</protein>
<dbReference type="AlphaFoldDB" id="A0A5J4TAH5"/>
<comment type="caution">
    <text evidence="2">The sequence shown here is derived from an EMBL/GenBank/DDBJ whole genome shotgun (WGS) entry which is preliminary data.</text>
</comment>
<keyword evidence="1" id="KW-0175">Coiled coil</keyword>
<name>A0A5J4TAH5_9EUKA</name>
<dbReference type="EMBL" id="SNRW01034718">
    <property type="protein sequence ID" value="KAA6355374.1"/>
    <property type="molecule type" value="Genomic_DNA"/>
</dbReference>
<organism evidence="2 3">
    <name type="scientific">Streblomastix strix</name>
    <dbReference type="NCBI Taxonomy" id="222440"/>
    <lineage>
        <taxon>Eukaryota</taxon>
        <taxon>Metamonada</taxon>
        <taxon>Preaxostyla</taxon>
        <taxon>Oxymonadida</taxon>
        <taxon>Streblomastigidae</taxon>
        <taxon>Streblomastix</taxon>
    </lineage>
</organism>
<feature type="non-terminal residue" evidence="2">
    <location>
        <position position="74"/>
    </location>
</feature>
<evidence type="ECO:0000313" key="3">
    <source>
        <dbReference type="Proteomes" id="UP000324800"/>
    </source>
</evidence>